<protein>
    <submittedName>
        <fullName evidence="2">Transmembrane protein</fullName>
    </submittedName>
</protein>
<accession>A0A7I4Y975</accession>
<keyword evidence="1" id="KW-1185">Reference proteome</keyword>
<dbReference type="AlphaFoldDB" id="A0A7I4Y975"/>
<name>A0A7I4Y975_HAECO</name>
<evidence type="ECO:0000313" key="1">
    <source>
        <dbReference type="Proteomes" id="UP000025227"/>
    </source>
</evidence>
<sequence length="78" mass="8604">MLTSDNANNYGDVHNVAGHMTTDYGGQALVICGIYTYIAHDLNIRVIFVTVGILLPSPTIYHYLFSLQVNECRSAHSC</sequence>
<evidence type="ECO:0000313" key="2">
    <source>
        <dbReference type="WBParaSite" id="HCON_00068950-00001"/>
    </source>
</evidence>
<proteinExistence type="predicted"/>
<dbReference type="WBParaSite" id="HCON_00068950-00001">
    <property type="protein sequence ID" value="HCON_00068950-00001"/>
    <property type="gene ID" value="HCON_00068950"/>
</dbReference>
<organism evidence="1 2">
    <name type="scientific">Haemonchus contortus</name>
    <name type="common">Barber pole worm</name>
    <dbReference type="NCBI Taxonomy" id="6289"/>
    <lineage>
        <taxon>Eukaryota</taxon>
        <taxon>Metazoa</taxon>
        <taxon>Ecdysozoa</taxon>
        <taxon>Nematoda</taxon>
        <taxon>Chromadorea</taxon>
        <taxon>Rhabditida</taxon>
        <taxon>Rhabditina</taxon>
        <taxon>Rhabditomorpha</taxon>
        <taxon>Strongyloidea</taxon>
        <taxon>Trichostrongylidae</taxon>
        <taxon>Haemonchus</taxon>
    </lineage>
</organism>
<dbReference type="Proteomes" id="UP000025227">
    <property type="component" value="Unplaced"/>
</dbReference>
<reference evidence="2" key="1">
    <citation type="submission" date="2020-12" db="UniProtKB">
        <authorList>
            <consortium name="WormBaseParasite"/>
        </authorList>
    </citation>
    <scope>IDENTIFICATION</scope>
    <source>
        <strain evidence="2">MHco3</strain>
    </source>
</reference>